<evidence type="ECO:0000313" key="7">
    <source>
        <dbReference type="EMBL" id="GIX75248.1"/>
    </source>
</evidence>
<keyword evidence="1" id="KW-0479">Metal-binding</keyword>
<evidence type="ECO:0000256" key="1">
    <source>
        <dbReference type="ARBA" id="ARBA00022723"/>
    </source>
</evidence>
<proteinExistence type="predicted"/>
<organism evidence="7 8">
    <name type="scientific">Caerostris extrusa</name>
    <name type="common">Bark spider</name>
    <name type="synonym">Caerostris bankana</name>
    <dbReference type="NCBI Taxonomy" id="172846"/>
    <lineage>
        <taxon>Eukaryota</taxon>
        <taxon>Metazoa</taxon>
        <taxon>Ecdysozoa</taxon>
        <taxon>Arthropoda</taxon>
        <taxon>Chelicerata</taxon>
        <taxon>Arachnida</taxon>
        <taxon>Araneae</taxon>
        <taxon>Araneomorphae</taxon>
        <taxon>Entelegynae</taxon>
        <taxon>Araneoidea</taxon>
        <taxon>Araneidae</taxon>
        <taxon>Caerostris</taxon>
    </lineage>
</organism>
<dbReference type="GO" id="GO:0008270">
    <property type="term" value="F:zinc ion binding"/>
    <property type="evidence" value="ECO:0007669"/>
    <property type="project" value="UniProtKB-KW"/>
</dbReference>
<dbReference type="FunFam" id="3.30.160.60:FF:002343">
    <property type="entry name" value="Zinc finger protein 33A"/>
    <property type="match status" value="1"/>
</dbReference>
<feature type="domain" description="C2H2-type" evidence="6">
    <location>
        <begin position="236"/>
        <end position="261"/>
    </location>
</feature>
<dbReference type="SUPFAM" id="SSF57667">
    <property type="entry name" value="beta-beta-alpha zinc fingers"/>
    <property type="match status" value="2"/>
</dbReference>
<dbReference type="PANTHER" id="PTHR23235">
    <property type="entry name" value="KRUEPPEL-LIKE TRANSCRIPTION FACTOR"/>
    <property type="match status" value="1"/>
</dbReference>
<dbReference type="FunFam" id="3.30.160.60:FF:000557">
    <property type="entry name" value="zinc finger and SCAN domain-containing protein 29"/>
    <property type="match status" value="1"/>
</dbReference>
<sequence length="261" mass="29927">MNQNPQFCEAWNPNPSVNTPLPAAEPCSLPGFQQTFGQRNPLMNQLDQPLNTSSQMQCSGIYHMDEIPSHFVSNFNERDIASTNHNETSQHNETSLGTRIFAVQTAQYNPMDPIPTTNEISPIHSKKCLKEFLPKDNQEPQNRSRGHARPYACKYCDKTFSYSCSLTRHIRTHTGEKPYKCTVCNRCFTNNFDLTNHMRVHTGEKPYNCKQCGKCFAQSSTLCRHFSTVHTDVKPYKCTECGKCYAVRSRLKRHMLLHNKV</sequence>
<dbReference type="PROSITE" id="PS50157">
    <property type="entry name" value="ZINC_FINGER_C2H2_2"/>
    <property type="match status" value="4"/>
</dbReference>
<keyword evidence="2" id="KW-0677">Repeat</keyword>
<dbReference type="SMART" id="SM00355">
    <property type="entry name" value="ZnF_C2H2"/>
    <property type="match status" value="4"/>
</dbReference>
<dbReference type="FunFam" id="3.30.160.60:FF:000702">
    <property type="entry name" value="Transcription factor E4F1 isoform 1"/>
    <property type="match status" value="1"/>
</dbReference>
<accession>A0AAV4MSH0</accession>
<comment type="caution">
    <text evidence="7">The sequence shown here is derived from an EMBL/GenBank/DDBJ whole genome shotgun (WGS) entry which is preliminary data.</text>
</comment>
<protein>
    <recommendedName>
        <fullName evidence="6">C2H2-type domain-containing protein</fullName>
    </recommendedName>
</protein>
<keyword evidence="8" id="KW-1185">Reference proteome</keyword>
<keyword evidence="4" id="KW-0862">Zinc</keyword>
<evidence type="ECO:0000259" key="6">
    <source>
        <dbReference type="PROSITE" id="PS50157"/>
    </source>
</evidence>
<feature type="domain" description="C2H2-type" evidence="6">
    <location>
        <begin position="151"/>
        <end position="178"/>
    </location>
</feature>
<dbReference type="FunFam" id="3.30.160.60:FF:000624">
    <property type="entry name" value="zinc finger protein 697"/>
    <property type="match status" value="1"/>
</dbReference>
<evidence type="ECO:0000256" key="5">
    <source>
        <dbReference type="PROSITE-ProRule" id="PRU00042"/>
    </source>
</evidence>
<keyword evidence="3 5" id="KW-0863">Zinc-finger</keyword>
<feature type="domain" description="C2H2-type" evidence="6">
    <location>
        <begin position="179"/>
        <end position="206"/>
    </location>
</feature>
<name>A0AAV4MSH0_CAEEX</name>
<dbReference type="Pfam" id="PF00096">
    <property type="entry name" value="zf-C2H2"/>
    <property type="match status" value="4"/>
</dbReference>
<dbReference type="Gene3D" id="3.30.160.60">
    <property type="entry name" value="Classic Zinc Finger"/>
    <property type="match status" value="4"/>
</dbReference>
<evidence type="ECO:0000256" key="2">
    <source>
        <dbReference type="ARBA" id="ARBA00022737"/>
    </source>
</evidence>
<dbReference type="GO" id="GO:0000978">
    <property type="term" value="F:RNA polymerase II cis-regulatory region sequence-specific DNA binding"/>
    <property type="evidence" value="ECO:0007669"/>
    <property type="project" value="TreeGrafter"/>
</dbReference>
<dbReference type="Proteomes" id="UP001054945">
    <property type="component" value="Unassembled WGS sequence"/>
</dbReference>
<reference evidence="7 8" key="1">
    <citation type="submission" date="2021-06" db="EMBL/GenBank/DDBJ databases">
        <title>Caerostris extrusa draft genome.</title>
        <authorList>
            <person name="Kono N."/>
            <person name="Arakawa K."/>
        </authorList>
    </citation>
    <scope>NUCLEOTIDE SEQUENCE [LARGE SCALE GENOMIC DNA]</scope>
</reference>
<dbReference type="AlphaFoldDB" id="A0AAV4MSH0"/>
<dbReference type="GO" id="GO:0000981">
    <property type="term" value="F:DNA-binding transcription factor activity, RNA polymerase II-specific"/>
    <property type="evidence" value="ECO:0007669"/>
    <property type="project" value="TreeGrafter"/>
</dbReference>
<dbReference type="PROSITE" id="PS00028">
    <property type="entry name" value="ZINC_FINGER_C2H2_1"/>
    <property type="match status" value="4"/>
</dbReference>
<evidence type="ECO:0000313" key="8">
    <source>
        <dbReference type="Proteomes" id="UP001054945"/>
    </source>
</evidence>
<evidence type="ECO:0000256" key="4">
    <source>
        <dbReference type="ARBA" id="ARBA00022833"/>
    </source>
</evidence>
<gene>
    <name evidence="7" type="ORF">CEXT_400791</name>
</gene>
<feature type="domain" description="C2H2-type" evidence="6">
    <location>
        <begin position="207"/>
        <end position="235"/>
    </location>
</feature>
<dbReference type="PANTHER" id="PTHR23235:SF120">
    <property type="entry name" value="KRUPPEL-LIKE FACTOR 15"/>
    <property type="match status" value="1"/>
</dbReference>
<dbReference type="InterPro" id="IPR036236">
    <property type="entry name" value="Znf_C2H2_sf"/>
</dbReference>
<dbReference type="EMBL" id="BPLR01020152">
    <property type="protein sequence ID" value="GIX75248.1"/>
    <property type="molecule type" value="Genomic_DNA"/>
</dbReference>
<evidence type="ECO:0000256" key="3">
    <source>
        <dbReference type="ARBA" id="ARBA00022771"/>
    </source>
</evidence>
<dbReference type="InterPro" id="IPR013087">
    <property type="entry name" value="Znf_C2H2_type"/>
</dbReference>